<reference evidence="3" key="1">
    <citation type="submission" date="2016-06" db="UniProtKB">
        <authorList>
            <consortium name="WormBaseParasite"/>
        </authorList>
    </citation>
    <scope>IDENTIFICATION</scope>
</reference>
<protein>
    <submittedName>
        <fullName evidence="1 3">Uncharacterized protein</fullName>
    </submittedName>
</protein>
<dbReference type="AlphaFoldDB" id="A0A183IUL1"/>
<evidence type="ECO:0000313" key="3">
    <source>
        <dbReference type="WBParaSite" id="SBAD_0000758101-mRNA-1"/>
    </source>
</evidence>
<dbReference type="Proteomes" id="UP000270296">
    <property type="component" value="Unassembled WGS sequence"/>
</dbReference>
<name>A0A183IUL1_9BILA</name>
<reference evidence="1 2" key="2">
    <citation type="submission" date="2018-11" db="EMBL/GenBank/DDBJ databases">
        <authorList>
            <consortium name="Pathogen Informatics"/>
        </authorList>
    </citation>
    <scope>NUCLEOTIDE SEQUENCE [LARGE SCALE GENOMIC DNA]</scope>
</reference>
<evidence type="ECO:0000313" key="1">
    <source>
        <dbReference type="EMBL" id="VDP12645.1"/>
    </source>
</evidence>
<evidence type="ECO:0000313" key="2">
    <source>
        <dbReference type="Proteomes" id="UP000270296"/>
    </source>
</evidence>
<dbReference type="EMBL" id="UZAM01010514">
    <property type="protein sequence ID" value="VDP12645.1"/>
    <property type="molecule type" value="Genomic_DNA"/>
</dbReference>
<proteinExistence type="predicted"/>
<accession>A0A183IUL1</accession>
<sequence length="92" mass="10099">MHKGNKMQSRRCGHDKKRTVIISTGINHLCDGKNNARLEEEAKDAEDNDGWYRAGADEHITTELSLVALQPQACCARRLPPDVAELAAAATD</sequence>
<gene>
    <name evidence="1" type="ORF">SBAD_LOCUS7308</name>
</gene>
<organism evidence="3">
    <name type="scientific">Soboliphyme baturini</name>
    <dbReference type="NCBI Taxonomy" id="241478"/>
    <lineage>
        <taxon>Eukaryota</taxon>
        <taxon>Metazoa</taxon>
        <taxon>Ecdysozoa</taxon>
        <taxon>Nematoda</taxon>
        <taxon>Enoplea</taxon>
        <taxon>Dorylaimia</taxon>
        <taxon>Dioctophymatida</taxon>
        <taxon>Dioctophymatoidea</taxon>
        <taxon>Soboliphymatidae</taxon>
        <taxon>Soboliphyme</taxon>
    </lineage>
</organism>
<dbReference type="WBParaSite" id="SBAD_0000758101-mRNA-1">
    <property type="protein sequence ID" value="SBAD_0000758101-mRNA-1"/>
    <property type="gene ID" value="SBAD_0000758101"/>
</dbReference>
<keyword evidence="2" id="KW-1185">Reference proteome</keyword>